<reference evidence="4" key="1">
    <citation type="submission" date="2010-08" db="EMBL/GenBank/DDBJ databases">
        <authorList>
            <consortium name="Caenorhabditis japonica Sequencing Consortium"/>
            <person name="Wilson R.K."/>
        </authorList>
    </citation>
    <scope>NUCLEOTIDE SEQUENCE [LARGE SCALE GENOMIC DNA]</scope>
    <source>
        <strain evidence="4">DF5081</strain>
    </source>
</reference>
<keyword evidence="2" id="KW-0732">Signal</keyword>
<organism evidence="3 4">
    <name type="scientific">Caenorhabditis japonica</name>
    <dbReference type="NCBI Taxonomy" id="281687"/>
    <lineage>
        <taxon>Eukaryota</taxon>
        <taxon>Metazoa</taxon>
        <taxon>Ecdysozoa</taxon>
        <taxon>Nematoda</taxon>
        <taxon>Chromadorea</taxon>
        <taxon>Rhabditida</taxon>
        <taxon>Rhabditina</taxon>
        <taxon>Rhabditomorpha</taxon>
        <taxon>Rhabditoidea</taxon>
        <taxon>Rhabditidae</taxon>
        <taxon>Peloderinae</taxon>
        <taxon>Caenorhabditis</taxon>
    </lineage>
</organism>
<feature type="compositionally biased region" description="Basic residues" evidence="1">
    <location>
        <begin position="72"/>
        <end position="86"/>
    </location>
</feature>
<evidence type="ECO:0000313" key="4">
    <source>
        <dbReference type="Proteomes" id="UP000005237"/>
    </source>
</evidence>
<name>A0A8R1HZI5_CAEJA</name>
<dbReference type="Proteomes" id="UP000005237">
    <property type="component" value="Unassembled WGS sequence"/>
</dbReference>
<feature type="compositionally biased region" description="Acidic residues" evidence="1">
    <location>
        <begin position="58"/>
        <end position="67"/>
    </location>
</feature>
<proteinExistence type="predicted"/>
<keyword evidence="4" id="KW-1185">Reference proteome</keyword>
<feature type="chain" id="PRO_5035822552" description="Secreted protein" evidence="2">
    <location>
        <begin position="19"/>
        <end position="103"/>
    </location>
</feature>
<dbReference type="EnsemblMetazoa" id="CJA11142.1">
    <property type="protein sequence ID" value="CJA11142.1"/>
    <property type="gene ID" value="WBGene00130346"/>
</dbReference>
<dbReference type="AlphaFoldDB" id="A0A8R1HZI5"/>
<feature type="region of interest" description="Disordered" evidence="1">
    <location>
        <begin position="49"/>
        <end position="103"/>
    </location>
</feature>
<reference evidence="3" key="2">
    <citation type="submission" date="2022-06" db="UniProtKB">
        <authorList>
            <consortium name="EnsemblMetazoa"/>
        </authorList>
    </citation>
    <scope>IDENTIFICATION</scope>
    <source>
        <strain evidence="3">DF5081</strain>
    </source>
</reference>
<evidence type="ECO:0008006" key="5">
    <source>
        <dbReference type="Google" id="ProtNLM"/>
    </source>
</evidence>
<accession>A0A8R1HZI5</accession>
<dbReference type="PANTHER" id="PTHR35575:SF1">
    <property type="entry name" value="EXTENSIN-RELATED"/>
    <property type="match status" value="1"/>
</dbReference>
<feature type="signal peptide" evidence="2">
    <location>
        <begin position="1"/>
        <end position="18"/>
    </location>
</feature>
<protein>
    <recommendedName>
        <fullName evidence="5">Secreted protein</fullName>
    </recommendedName>
</protein>
<evidence type="ECO:0000313" key="3">
    <source>
        <dbReference type="EnsemblMetazoa" id="CJA11142.1"/>
    </source>
</evidence>
<evidence type="ECO:0000256" key="2">
    <source>
        <dbReference type="SAM" id="SignalP"/>
    </source>
</evidence>
<evidence type="ECO:0000256" key="1">
    <source>
        <dbReference type="SAM" id="MobiDB-lite"/>
    </source>
</evidence>
<dbReference type="PANTHER" id="PTHR35575">
    <property type="entry name" value="PROTEIN CBG23599-RELATED"/>
    <property type="match status" value="1"/>
</dbReference>
<sequence length="103" mass="11707">MFRSVFFLSALLVIVAYCGYPVAEYVVPPSSYVVPKKYSVVPAPPPPSNVYQASASDSESETFDSESDSSFRKRAKARTAHNRQFQRRALQPMRRFQQKKAKQ</sequence>